<feature type="compositionally biased region" description="Basic and acidic residues" evidence="1">
    <location>
        <begin position="196"/>
        <end position="217"/>
    </location>
</feature>
<organism evidence="2 3">
    <name type="scientific">Marchantia polymorpha subsp. ruderalis</name>
    <dbReference type="NCBI Taxonomy" id="1480154"/>
    <lineage>
        <taxon>Eukaryota</taxon>
        <taxon>Viridiplantae</taxon>
        <taxon>Streptophyta</taxon>
        <taxon>Embryophyta</taxon>
        <taxon>Marchantiophyta</taxon>
        <taxon>Marchantiopsida</taxon>
        <taxon>Marchantiidae</taxon>
        <taxon>Marchantiales</taxon>
        <taxon>Marchantiaceae</taxon>
        <taxon>Marchantia</taxon>
    </lineage>
</organism>
<sequence length="480" mass="50063">MAQATTFTSPDFVQQPEDTPMSTSEQPQVSEERKSMFGKLKDKTKTKKNKLKNKLKPGSGGDVVDDSSSSSSSDDEADAPTNNAFSGMTQPEYERKLDAGQVPATINGIALERNDDSLFGRSSDKSGGLEAEDFNQRTPAEFPKSHGQDDSALSEQFQGLSTSDKPSSQMNVQSDSTLPSEKFGEDSSLDGGLGSKIDRDSFSEEKPSEGRATDDILSKAGDPSANDLTTEHQKPDPEGLLRGEKSAEPAKSWGQWVGEKVGLAKDTVAAKSPSTTTTSSSTDEKPITEKAYETVLGAKDAVVGKTNEAADTTMDSIHQNKEAAATTDPAKQTYTQKFTGAIYGAKDSLLSSTHPGDDDKALSQKVTETVSNLPGTIKSSLGFGASKASTGGASSPTTTPALGTSSDVPSAAVTDESTGAPAQSPGIVSRITDSVSSLWGKKQPTDTPTTTPAASLDSAPSSGLPTSETAPTTEFDSRAS</sequence>
<dbReference type="AlphaFoldDB" id="A0A176WRT4"/>
<reference evidence="2" key="1">
    <citation type="submission" date="2016-03" db="EMBL/GenBank/DDBJ databases">
        <title>Mechanisms controlling the formation of the plant cell surface in tip-growing cells are functionally conserved among land plants.</title>
        <authorList>
            <person name="Honkanen S."/>
            <person name="Jones V.A."/>
            <person name="Morieri G."/>
            <person name="Champion C."/>
            <person name="Hetherington A.J."/>
            <person name="Kelly S."/>
            <person name="Saint-Marcoux D."/>
            <person name="Proust H."/>
            <person name="Prescott H."/>
            <person name="Dolan L."/>
        </authorList>
    </citation>
    <scope>NUCLEOTIDE SEQUENCE [LARGE SCALE GENOMIC DNA]</scope>
    <source>
        <tissue evidence="2">Whole gametophyte</tissue>
    </source>
</reference>
<evidence type="ECO:0000256" key="1">
    <source>
        <dbReference type="SAM" id="MobiDB-lite"/>
    </source>
</evidence>
<feature type="compositionally biased region" description="Polar residues" evidence="1">
    <location>
        <begin position="80"/>
        <end position="89"/>
    </location>
</feature>
<feature type="compositionally biased region" description="Basic and acidic residues" evidence="1">
    <location>
        <begin position="112"/>
        <end position="124"/>
    </location>
</feature>
<feature type="compositionally biased region" description="Low complexity" evidence="1">
    <location>
        <begin position="382"/>
        <end position="401"/>
    </location>
</feature>
<comment type="caution">
    <text evidence="2">The sequence shown here is derived from an EMBL/GenBank/DDBJ whole genome shotgun (WGS) entry which is preliminary data.</text>
</comment>
<protein>
    <submittedName>
        <fullName evidence="2">Uncharacterized protein</fullName>
    </submittedName>
</protein>
<accession>A0A176WRT4</accession>
<feature type="compositionally biased region" description="Basic and acidic residues" evidence="1">
    <location>
        <begin position="229"/>
        <end position="248"/>
    </location>
</feature>
<gene>
    <name evidence="2" type="ORF">AXG93_4491s1010</name>
</gene>
<feature type="region of interest" description="Disordered" evidence="1">
    <location>
        <begin position="1"/>
        <end position="288"/>
    </location>
</feature>
<keyword evidence="3" id="KW-1185">Reference proteome</keyword>
<name>A0A176WRT4_MARPO</name>
<feature type="region of interest" description="Disordered" evidence="1">
    <location>
        <begin position="347"/>
        <end position="480"/>
    </location>
</feature>
<feature type="compositionally biased region" description="Low complexity" evidence="1">
    <location>
        <begin position="445"/>
        <end position="465"/>
    </location>
</feature>
<feature type="compositionally biased region" description="Polar residues" evidence="1">
    <location>
        <begin position="364"/>
        <end position="379"/>
    </location>
</feature>
<dbReference type="EMBL" id="LVLJ01000189">
    <property type="protein sequence ID" value="OAE35321.1"/>
    <property type="molecule type" value="Genomic_DNA"/>
</dbReference>
<evidence type="ECO:0000313" key="3">
    <source>
        <dbReference type="Proteomes" id="UP000077202"/>
    </source>
</evidence>
<feature type="compositionally biased region" description="Polar residues" evidence="1">
    <location>
        <begin position="1"/>
        <end position="29"/>
    </location>
</feature>
<evidence type="ECO:0000313" key="2">
    <source>
        <dbReference type="EMBL" id="OAE35321.1"/>
    </source>
</evidence>
<proteinExistence type="predicted"/>
<feature type="compositionally biased region" description="Basic residues" evidence="1">
    <location>
        <begin position="44"/>
        <end position="55"/>
    </location>
</feature>
<feature type="compositionally biased region" description="Polar residues" evidence="1">
    <location>
        <begin position="151"/>
        <end position="179"/>
    </location>
</feature>
<feature type="compositionally biased region" description="Basic and acidic residues" evidence="1">
    <location>
        <begin position="30"/>
        <end position="43"/>
    </location>
</feature>
<dbReference type="Proteomes" id="UP000077202">
    <property type="component" value="Unassembled WGS sequence"/>
</dbReference>
<feature type="compositionally biased region" description="Low complexity" evidence="1">
    <location>
        <begin position="272"/>
        <end position="281"/>
    </location>
</feature>